<dbReference type="EMBL" id="CP158568">
    <property type="protein sequence ID" value="XBY46325.1"/>
    <property type="molecule type" value="Genomic_DNA"/>
</dbReference>
<accession>A0AAU7XE45</accession>
<dbReference type="AlphaFoldDB" id="A0AAU7XE45"/>
<reference evidence="2" key="1">
    <citation type="submission" date="2024-06" db="EMBL/GenBank/DDBJ databases">
        <title>Methylostella associata gen. nov., sp. nov., a novel Ancalomicrobiaceae-affiliated facultatively methylotrophic bacteria that feed on methanotrophs of the genus Methylococcus.</title>
        <authorList>
            <person name="Saltykova V."/>
            <person name="Danilova O.V."/>
            <person name="Oshkin I.Y."/>
            <person name="Belova S.E."/>
            <person name="Pimenov N.V."/>
            <person name="Dedysh S.N."/>
        </authorList>
    </citation>
    <scope>NUCLEOTIDE SEQUENCE</scope>
    <source>
        <strain evidence="2">S20</strain>
    </source>
</reference>
<evidence type="ECO:0000256" key="1">
    <source>
        <dbReference type="SAM" id="MobiDB-lite"/>
    </source>
</evidence>
<sequence>MSTLVLTLTACANDISGTGTTPVAAPAPRAAVPATTPDGYPNVSVDTARFDAARPRDAEGQQKLEKSLRSAGARAQAQGRGGKAKSAVGELEKLRAQNRKAVDEIDRAAPAK</sequence>
<protein>
    <recommendedName>
        <fullName evidence="3">DUF4398 domain-containing protein</fullName>
    </recommendedName>
</protein>
<gene>
    <name evidence="2" type="ORF">ABS361_08950</name>
</gene>
<feature type="compositionally biased region" description="Basic and acidic residues" evidence="1">
    <location>
        <begin position="90"/>
        <end position="112"/>
    </location>
</feature>
<feature type="compositionally biased region" description="Basic and acidic residues" evidence="1">
    <location>
        <begin position="52"/>
        <end position="68"/>
    </location>
</feature>
<organism evidence="2">
    <name type="scientific">Methyloraptor flagellatus</name>
    <dbReference type="NCBI Taxonomy" id="3162530"/>
    <lineage>
        <taxon>Bacteria</taxon>
        <taxon>Pseudomonadati</taxon>
        <taxon>Pseudomonadota</taxon>
        <taxon>Alphaproteobacteria</taxon>
        <taxon>Hyphomicrobiales</taxon>
        <taxon>Ancalomicrobiaceae</taxon>
        <taxon>Methyloraptor</taxon>
    </lineage>
</organism>
<dbReference type="RefSeq" id="WP_407051420.1">
    <property type="nucleotide sequence ID" value="NZ_CP158568.1"/>
</dbReference>
<evidence type="ECO:0008006" key="3">
    <source>
        <dbReference type="Google" id="ProtNLM"/>
    </source>
</evidence>
<dbReference type="KEGG" id="mflg:ABS361_08950"/>
<evidence type="ECO:0000313" key="2">
    <source>
        <dbReference type="EMBL" id="XBY46325.1"/>
    </source>
</evidence>
<feature type="region of interest" description="Disordered" evidence="1">
    <location>
        <begin position="52"/>
        <end position="112"/>
    </location>
</feature>
<proteinExistence type="predicted"/>
<name>A0AAU7XE45_9HYPH</name>